<feature type="compositionally biased region" description="Basic residues" evidence="1">
    <location>
        <begin position="375"/>
        <end position="388"/>
    </location>
</feature>
<evidence type="ECO:0000313" key="3">
    <source>
        <dbReference type="Proteomes" id="UP001412239"/>
    </source>
</evidence>
<feature type="compositionally biased region" description="Polar residues" evidence="1">
    <location>
        <begin position="330"/>
        <end position="346"/>
    </location>
</feature>
<feature type="compositionally biased region" description="Polar residues" evidence="1">
    <location>
        <begin position="223"/>
        <end position="234"/>
    </location>
</feature>
<protein>
    <submittedName>
        <fullName evidence="2">Uncharacterized protein</fullName>
    </submittedName>
</protein>
<dbReference type="AlphaFoldDB" id="A0A292PHT3"/>
<reference evidence="2" key="1">
    <citation type="submission" date="2015-10" db="EMBL/GenBank/DDBJ databases">
        <authorList>
            <person name="Regsiter A."/>
            <person name="william w."/>
        </authorList>
    </citation>
    <scope>NUCLEOTIDE SEQUENCE</scope>
    <source>
        <strain evidence="2">Montdore</strain>
    </source>
</reference>
<feature type="compositionally biased region" description="Polar residues" evidence="1">
    <location>
        <begin position="310"/>
        <end position="319"/>
    </location>
</feature>
<evidence type="ECO:0000256" key="1">
    <source>
        <dbReference type="SAM" id="MobiDB-lite"/>
    </source>
</evidence>
<accession>A0A292PHT3</accession>
<dbReference type="Proteomes" id="UP001412239">
    <property type="component" value="Unassembled WGS sequence"/>
</dbReference>
<keyword evidence="3" id="KW-1185">Reference proteome</keyword>
<dbReference type="EMBL" id="LN891409">
    <property type="protein sequence ID" value="CUS06726.1"/>
    <property type="molecule type" value="Genomic_DNA"/>
</dbReference>
<feature type="compositionally biased region" description="Low complexity" evidence="1">
    <location>
        <begin position="275"/>
        <end position="296"/>
    </location>
</feature>
<feature type="region of interest" description="Disordered" evidence="1">
    <location>
        <begin position="223"/>
        <end position="388"/>
    </location>
</feature>
<proteinExistence type="predicted"/>
<gene>
    <name evidence="2" type="ORF">GSTUAT00009197001</name>
</gene>
<evidence type="ECO:0000313" key="2">
    <source>
        <dbReference type="EMBL" id="CUS06726.1"/>
    </source>
</evidence>
<organism evidence="2 3">
    <name type="scientific">Tuber aestivum</name>
    <name type="common">summer truffle</name>
    <dbReference type="NCBI Taxonomy" id="59557"/>
    <lineage>
        <taxon>Eukaryota</taxon>
        <taxon>Fungi</taxon>
        <taxon>Dikarya</taxon>
        <taxon>Ascomycota</taxon>
        <taxon>Pezizomycotina</taxon>
        <taxon>Pezizomycetes</taxon>
        <taxon>Pezizales</taxon>
        <taxon>Tuberaceae</taxon>
        <taxon>Tuber</taxon>
    </lineage>
</organism>
<name>A0A292PHT3_9PEZI</name>
<sequence length="388" mass="43240">MSFNYRDNNTAYISCLIEFTIRNSKSNFRKIFTSSLSCMDFQFSTSEDIVDMDELLCQLVCNVGDLLPEPTEGSVGVCTGSLCDFEGSIGIKITVSNVNEFPGNPTESEFNSHAPPMVPANIFIVGKTVESHRALSVTSSSLEPRGWRSFDIRTGSYDWESRARKSFTIRCFLKDHPRWQRFNIPDINDLVQIQGRLIGRLKHKDTRFQYLCCRIEDFSVFGSQPKSDRPSMSGTAHDDISQTKKGLAAGTTQSLQPKGWTARSKSRIIQQNSVSKSHPLSDTSSSSPQPLSPSLPIGHNNNLSPPPKRSYTQAFSSANDDGLYTPPMIPSNNPQVRSPITSSQPESPILHSQVISDHDYIPSSQLESSDGPPRRSNRPRKPNSKFFH</sequence>